<dbReference type="Proteomes" id="UP000825933">
    <property type="component" value="Unassembled WGS sequence"/>
</dbReference>
<reference evidence="3" key="1">
    <citation type="journal article" date="2022" name="Microbiol. Resour. Announc.">
        <title>Draft Genome Sequence of a Methanogenic Archaeon from West Spitsbergen Permafrost.</title>
        <authorList>
            <person name="Trubitsyn V."/>
            <person name="Rivkina E."/>
            <person name="Shcherbakova V."/>
        </authorList>
    </citation>
    <scope>NUCLEOTIDE SEQUENCE [LARGE SCALE GENOMIC DNA]</scope>
    <source>
        <strain evidence="3">VT</strain>
    </source>
</reference>
<name>A0A8T5USR7_9EURY</name>
<dbReference type="InterPro" id="IPR057767">
    <property type="entry name" value="UGSC-like_dom"/>
</dbReference>
<feature type="domain" description="UGSC-like" evidence="1">
    <location>
        <begin position="10"/>
        <end position="169"/>
    </location>
</feature>
<dbReference type="InterPro" id="IPR049831">
    <property type="entry name" value="UGSC_seleno"/>
</dbReference>
<comment type="caution">
    <text evidence="2">The sequence shown here is derived from an EMBL/GenBank/DDBJ whole genome shotgun (WGS) entry which is preliminary data.</text>
</comment>
<proteinExistence type="predicted"/>
<evidence type="ECO:0000313" key="3">
    <source>
        <dbReference type="Proteomes" id="UP000825933"/>
    </source>
</evidence>
<dbReference type="Pfam" id="PF24696">
    <property type="entry name" value="UGSC"/>
    <property type="match status" value="1"/>
</dbReference>
<evidence type="ECO:0000259" key="1">
    <source>
        <dbReference type="Pfam" id="PF24696"/>
    </source>
</evidence>
<dbReference type="AlphaFoldDB" id="A0A8T5USR7"/>
<dbReference type="EMBL" id="JAIOUQ010000003">
    <property type="protein sequence ID" value="MBZ2165167.1"/>
    <property type="molecule type" value="Genomic_DNA"/>
</dbReference>
<evidence type="ECO:0000313" key="2">
    <source>
        <dbReference type="EMBL" id="MBZ2165167.1"/>
    </source>
</evidence>
<organism evidence="2 3">
    <name type="scientific">Methanobacterium spitsbergense</name>
    <dbReference type="NCBI Taxonomy" id="2874285"/>
    <lineage>
        <taxon>Archaea</taxon>
        <taxon>Methanobacteriati</taxon>
        <taxon>Methanobacteriota</taxon>
        <taxon>Methanomada group</taxon>
        <taxon>Methanobacteria</taxon>
        <taxon>Methanobacteriales</taxon>
        <taxon>Methanobacteriaceae</taxon>
        <taxon>Methanobacterium</taxon>
    </lineage>
</organism>
<sequence length="172" mass="18686">MQVKIVEKDTLDPLGAIDQVKLVLNPIPHDFEFISLVDNTKPGADIILSSLAENLGNRKFISVKKPAGAPATLEQLENAAEGELALITLGDCGSCSSWVILDAIRLEKKGVPTISICSERFTEFAHELAKSHGAEDLRILSVEHPIAGLSDNEIQIRTLPIIPSLKYILQIP</sequence>
<accession>A0A8T5USR7</accession>
<keyword evidence="3" id="KW-1185">Reference proteome</keyword>
<protein>
    <recommendedName>
        <fullName evidence="1">UGSC-like domain-containing protein</fullName>
    </recommendedName>
</protein>
<dbReference type="RefSeq" id="WP_223790789.1">
    <property type="nucleotide sequence ID" value="NZ_JAIOUQ010000003.1"/>
</dbReference>
<gene>
    <name evidence="2" type="ORF">K8N75_03800</name>
</gene>
<dbReference type="NCBIfam" id="NF041046">
    <property type="entry name" value="UGSC_fam"/>
    <property type="match status" value="1"/>
</dbReference>